<proteinExistence type="predicted"/>
<dbReference type="FunFam" id="3.40.50.720:FF:000363">
    <property type="entry name" value="D-isomer specific 2-hydroxyacid dehydrogenase"/>
    <property type="match status" value="1"/>
</dbReference>
<dbReference type="InterPro" id="IPR006140">
    <property type="entry name" value="D-isomer_DH_NAD-bd"/>
</dbReference>
<feature type="domain" description="D-isomer specific 2-hydroxyacid dehydrogenase NAD-binding" evidence="3">
    <location>
        <begin position="107"/>
        <end position="281"/>
    </location>
</feature>
<keyword evidence="2" id="KW-0520">NAD</keyword>
<dbReference type="AlphaFoldDB" id="A0A6G7KBC3"/>
<evidence type="ECO:0000256" key="1">
    <source>
        <dbReference type="ARBA" id="ARBA00023002"/>
    </source>
</evidence>
<dbReference type="KEGG" id="jar:G7057_09010"/>
<dbReference type="SUPFAM" id="SSF52283">
    <property type="entry name" value="Formate/glycerate dehydrogenase catalytic domain-like"/>
    <property type="match status" value="1"/>
</dbReference>
<keyword evidence="1" id="KW-0560">Oxidoreductase</keyword>
<evidence type="ECO:0000313" key="5">
    <source>
        <dbReference type="Proteomes" id="UP000501451"/>
    </source>
</evidence>
<dbReference type="Gene3D" id="3.40.50.720">
    <property type="entry name" value="NAD(P)-binding Rossmann-like Domain"/>
    <property type="match status" value="2"/>
</dbReference>
<dbReference type="Pfam" id="PF02826">
    <property type="entry name" value="2-Hacid_dh_C"/>
    <property type="match status" value="1"/>
</dbReference>
<organism evidence="4 5">
    <name type="scientific">Jeotgalibaca arthritidis</name>
    <dbReference type="NCBI Taxonomy" id="1868794"/>
    <lineage>
        <taxon>Bacteria</taxon>
        <taxon>Bacillati</taxon>
        <taxon>Bacillota</taxon>
        <taxon>Bacilli</taxon>
        <taxon>Lactobacillales</taxon>
        <taxon>Carnobacteriaceae</taxon>
        <taxon>Jeotgalibaca</taxon>
    </lineage>
</organism>
<sequence length="319" mass="35794">MSDKPLLLLMTDLKNHHIKELEDSLAGFELIRTIPDDKRQLSRIEIVVGWTKELTELWQQGDLISLKWIQAISAGVNSLPLDSLREHGVMLTNASGIHKDTISEHVIGLILYHARSFNQIKLNQQNNHWDQAISVQQLEGKTAIIFGIGNIGRRLATLLKAFGVHTIGVNTRGNKVAEVDQTVSQEESNRYLEQADYVINILPQTDETKGFFNSDRFKAMKKGTAFFNVGRGNAVDTEALLTALDSNQLAFAALDVFETEPLEADSPLWQHDRIFITPHVSGMVEHFRDALFSVVGPNAQAYGENGKPSLNMVDYEKRY</sequence>
<evidence type="ECO:0000259" key="3">
    <source>
        <dbReference type="Pfam" id="PF02826"/>
    </source>
</evidence>
<reference evidence="4 5" key="1">
    <citation type="journal article" date="2017" name="Int. J. Syst. Evol. Microbiol.">
        <title>Jeotgalibaca porci sp. nov. and Jeotgalibaca arthritidis sp. nov., isolated from pigs, and emended description of the genus Jeotgalibaca.</title>
        <authorList>
            <person name="Zamora L."/>
            <person name="Perez-Sancho M."/>
            <person name="Dominguez L."/>
            <person name="Fernandez-Garayzabal J.F."/>
            <person name="Vela A.I."/>
        </authorList>
    </citation>
    <scope>NUCLEOTIDE SEQUENCE [LARGE SCALE GENOMIC DNA]</scope>
    <source>
        <strain evidence="4 5">CECT 9157</strain>
    </source>
</reference>
<dbReference type="EMBL" id="CP049740">
    <property type="protein sequence ID" value="QII82550.1"/>
    <property type="molecule type" value="Genomic_DNA"/>
</dbReference>
<evidence type="ECO:0000313" key="4">
    <source>
        <dbReference type="EMBL" id="QII82550.1"/>
    </source>
</evidence>
<dbReference type="GO" id="GO:0051287">
    <property type="term" value="F:NAD binding"/>
    <property type="evidence" value="ECO:0007669"/>
    <property type="project" value="InterPro"/>
</dbReference>
<gene>
    <name evidence="4" type="ORF">G7057_09010</name>
</gene>
<dbReference type="SUPFAM" id="SSF51735">
    <property type="entry name" value="NAD(P)-binding Rossmann-fold domains"/>
    <property type="match status" value="1"/>
</dbReference>
<evidence type="ECO:0000256" key="2">
    <source>
        <dbReference type="ARBA" id="ARBA00023027"/>
    </source>
</evidence>
<dbReference type="Proteomes" id="UP000501451">
    <property type="component" value="Chromosome"/>
</dbReference>
<accession>A0A6G7KBC3</accession>
<dbReference type="PANTHER" id="PTHR43333">
    <property type="entry name" value="2-HACID_DH_C DOMAIN-CONTAINING PROTEIN"/>
    <property type="match status" value="1"/>
</dbReference>
<keyword evidence="5" id="KW-1185">Reference proteome</keyword>
<protein>
    <submittedName>
        <fullName evidence="4">Hydroxyacid dehydrogenase</fullName>
    </submittedName>
</protein>
<dbReference type="PANTHER" id="PTHR43333:SF1">
    <property type="entry name" value="D-ISOMER SPECIFIC 2-HYDROXYACID DEHYDROGENASE NAD-BINDING DOMAIN-CONTAINING PROTEIN"/>
    <property type="match status" value="1"/>
</dbReference>
<dbReference type="RefSeq" id="WP_166163005.1">
    <property type="nucleotide sequence ID" value="NZ_CP049740.1"/>
</dbReference>
<dbReference type="InterPro" id="IPR036291">
    <property type="entry name" value="NAD(P)-bd_dom_sf"/>
</dbReference>
<dbReference type="GO" id="GO:0016616">
    <property type="term" value="F:oxidoreductase activity, acting on the CH-OH group of donors, NAD or NADP as acceptor"/>
    <property type="evidence" value="ECO:0007669"/>
    <property type="project" value="InterPro"/>
</dbReference>
<name>A0A6G7KBC3_9LACT</name>